<evidence type="ECO:0000256" key="1">
    <source>
        <dbReference type="SAM" id="Phobius"/>
    </source>
</evidence>
<keyword evidence="3" id="KW-1185">Reference proteome</keyword>
<name>A0ABV6P8J1_9MICC</name>
<sequence length="160" mass="16687">MPTPTLTKPSSLSARFRHTLRSLDREESGSATVEYILFSVVLLIPLIYFMIAIHHVQTASYAAAAAADHGAKISGGLGGAEGTARAHASIEQTVSDYAIDRSRVQASMSCVPGGCDAGAKIVTYSVTIDVPVPVFHGLLGQDMKIASVSSQASAPISEVD</sequence>
<accession>A0ABV6P8J1</accession>
<proteinExistence type="predicted"/>
<dbReference type="EMBL" id="JBHLUB010000004">
    <property type="protein sequence ID" value="MFC0581443.1"/>
    <property type="molecule type" value="Genomic_DNA"/>
</dbReference>
<protein>
    <recommendedName>
        <fullName evidence="4">Pilus assembly protein</fullName>
    </recommendedName>
</protein>
<evidence type="ECO:0000313" key="2">
    <source>
        <dbReference type="EMBL" id="MFC0581443.1"/>
    </source>
</evidence>
<dbReference type="Proteomes" id="UP001589862">
    <property type="component" value="Unassembled WGS sequence"/>
</dbReference>
<evidence type="ECO:0008006" key="4">
    <source>
        <dbReference type="Google" id="ProtNLM"/>
    </source>
</evidence>
<gene>
    <name evidence="2" type="ORF">ACFFFR_03425</name>
</gene>
<comment type="caution">
    <text evidence="2">The sequence shown here is derived from an EMBL/GenBank/DDBJ whole genome shotgun (WGS) entry which is preliminary data.</text>
</comment>
<organism evidence="2 3">
    <name type="scientific">Micrococcoides hystricis</name>
    <dbReference type="NCBI Taxonomy" id="1572761"/>
    <lineage>
        <taxon>Bacteria</taxon>
        <taxon>Bacillati</taxon>
        <taxon>Actinomycetota</taxon>
        <taxon>Actinomycetes</taxon>
        <taxon>Micrococcales</taxon>
        <taxon>Micrococcaceae</taxon>
        <taxon>Micrococcoides</taxon>
    </lineage>
</organism>
<dbReference type="RefSeq" id="WP_377458134.1">
    <property type="nucleotide sequence ID" value="NZ_JBHLUB010000004.1"/>
</dbReference>
<feature type="transmembrane region" description="Helical" evidence="1">
    <location>
        <begin position="35"/>
        <end position="53"/>
    </location>
</feature>
<keyword evidence="1" id="KW-0472">Membrane</keyword>
<reference evidence="2 3" key="1">
    <citation type="submission" date="2024-09" db="EMBL/GenBank/DDBJ databases">
        <authorList>
            <person name="Sun Q."/>
            <person name="Mori K."/>
        </authorList>
    </citation>
    <scope>NUCLEOTIDE SEQUENCE [LARGE SCALE GENOMIC DNA]</scope>
    <source>
        <strain evidence="2 3">NCAIM B.02604</strain>
    </source>
</reference>
<keyword evidence="1" id="KW-1133">Transmembrane helix</keyword>
<evidence type="ECO:0000313" key="3">
    <source>
        <dbReference type="Proteomes" id="UP001589862"/>
    </source>
</evidence>
<keyword evidence="1" id="KW-0812">Transmembrane</keyword>